<dbReference type="InterPro" id="IPR036266">
    <property type="entry name" value="SecA_Wing/Scaffold_sf"/>
</dbReference>
<feature type="domain" description="SecA family profile" evidence="19">
    <location>
        <begin position="1"/>
        <end position="603"/>
    </location>
</feature>
<dbReference type="FunFam" id="3.40.50.300:FF:000429">
    <property type="entry name" value="Preprotein translocase subunit SecA"/>
    <property type="match status" value="1"/>
</dbReference>
<keyword evidence="14 15" id="KW-0472">Membrane</keyword>
<evidence type="ECO:0000256" key="8">
    <source>
        <dbReference type="ARBA" id="ARBA00022741"/>
    </source>
</evidence>
<evidence type="ECO:0000256" key="1">
    <source>
        <dbReference type="ARBA" id="ARBA00001947"/>
    </source>
</evidence>
<evidence type="ECO:0000256" key="16">
    <source>
        <dbReference type="SAM" id="MobiDB-lite"/>
    </source>
</evidence>
<comment type="subcellular location">
    <subcellularLocation>
        <location evidence="15">Cell membrane</location>
        <topology evidence="15">Peripheral membrane protein</topology>
        <orientation evidence="15">Cytoplasmic side</orientation>
    </subcellularLocation>
    <subcellularLocation>
        <location evidence="15">Cytoplasm</location>
    </subcellularLocation>
    <subcellularLocation>
        <location evidence="2">Membrane</location>
        <topology evidence="2">Peripheral membrane protein</topology>
    </subcellularLocation>
    <text evidence="15">Distribution is 50-50.</text>
</comment>
<dbReference type="GO" id="GO:0043952">
    <property type="term" value="P:protein transport by the Sec complex"/>
    <property type="evidence" value="ECO:0007669"/>
    <property type="project" value="TreeGrafter"/>
</dbReference>
<keyword evidence="11 15" id="KW-0653">Protein transport</keyword>
<evidence type="ECO:0000259" key="18">
    <source>
        <dbReference type="PROSITE" id="PS51194"/>
    </source>
</evidence>
<evidence type="ECO:0000256" key="6">
    <source>
        <dbReference type="ARBA" id="ARBA00022490"/>
    </source>
</evidence>
<dbReference type="GO" id="GO:0005886">
    <property type="term" value="C:plasma membrane"/>
    <property type="evidence" value="ECO:0007669"/>
    <property type="project" value="UniProtKB-SubCell"/>
</dbReference>
<evidence type="ECO:0000256" key="15">
    <source>
        <dbReference type="HAMAP-Rule" id="MF_01382"/>
    </source>
</evidence>
<dbReference type="GO" id="GO:0031522">
    <property type="term" value="C:cell envelope Sec protein transport complex"/>
    <property type="evidence" value="ECO:0007669"/>
    <property type="project" value="TreeGrafter"/>
</dbReference>
<feature type="binding site" evidence="15">
    <location>
        <position position="85"/>
    </location>
    <ligand>
        <name>ATP</name>
        <dbReference type="ChEBI" id="CHEBI:30616"/>
    </ligand>
</feature>
<dbReference type="Pfam" id="PF02810">
    <property type="entry name" value="SEC-C"/>
    <property type="match status" value="1"/>
</dbReference>
<feature type="domain" description="Helicase C-terminal" evidence="18">
    <location>
        <begin position="435"/>
        <end position="608"/>
    </location>
</feature>
<dbReference type="Gene3D" id="3.90.1440.10">
    <property type="entry name" value="SecA, preprotein cross-linking domain"/>
    <property type="match status" value="1"/>
</dbReference>
<dbReference type="HAMAP" id="MF_01382">
    <property type="entry name" value="SecA"/>
    <property type="match status" value="1"/>
</dbReference>
<keyword evidence="4 15" id="KW-0813">Transport</keyword>
<evidence type="ECO:0000256" key="4">
    <source>
        <dbReference type="ARBA" id="ARBA00022448"/>
    </source>
</evidence>
<evidence type="ECO:0000256" key="7">
    <source>
        <dbReference type="ARBA" id="ARBA00022723"/>
    </source>
</evidence>
<dbReference type="GO" id="GO:0065002">
    <property type="term" value="P:intracellular protein transmembrane transport"/>
    <property type="evidence" value="ECO:0007669"/>
    <property type="project" value="UniProtKB-UniRule"/>
</dbReference>
<dbReference type="Gene3D" id="1.10.3060.10">
    <property type="entry name" value="Helical scaffold and wing domains of SecA"/>
    <property type="match status" value="1"/>
</dbReference>
<evidence type="ECO:0000256" key="5">
    <source>
        <dbReference type="ARBA" id="ARBA00022475"/>
    </source>
</evidence>
<evidence type="ECO:0000256" key="3">
    <source>
        <dbReference type="ARBA" id="ARBA00007650"/>
    </source>
</evidence>
<dbReference type="Pfam" id="PF07516">
    <property type="entry name" value="SecA_SW"/>
    <property type="match status" value="1"/>
</dbReference>
<comment type="similarity">
    <text evidence="3 15">Belongs to the SecA family.</text>
</comment>
<evidence type="ECO:0000256" key="9">
    <source>
        <dbReference type="ARBA" id="ARBA00022833"/>
    </source>
</evidence>
<dbReference type="PROSITE" id="PS51192">
    <property type="entry name" value="HELICASE_ATP_BIND_1"/>
    <property type="match status" value="1"/>
</dbReference>
<feature type="domain" description="Helicase ATP-binding" evidence="17">
    <location>
        <begin position="87"/>
        <end position="279"/>
    </location>
</feature>
<feature type="compositionally biased region" description="Polar residues" evidence="16">
    <location>
        <begin position="855"/>
        <end position="865"/>
    </location>
</feature>
<evidence type="ECO:0000256" key="13">
    <source>
        <dbReference type="ARBA" id="ARBA00023010"/>
    </source>
</evidence>
<dbReference type="InterPro" id="IPR027417">
    <property type="entry name" value="P-loop_NTPase"/>
</dbReference>
<dbReference type="InterPro" id="IPR014001">
    <property type="entry name" value="Helicase_ATP-bd"/>
</dbReference>
<dbReference type="SUPFAM" id="SSF52540">
    <property type="entry name" value="P-loop containing nucleoside triphosphate hydrolases"/>
    <property type="match status" value="2"/>
</dbReference>
<feature type="compositionally biased region" description="Low complexity" evidence="16">
    <location>
        <begin position="836"/>
        <end position="854"/>
    </location>
</feature>
<dbReference type="GO" id="GO:0017038">
    <property type="term" value="P:protein import"/>
    <property type="evidence" value="ECO:0007669"/>
    <property type="project" value="InterPro"/>
</dbReference>
<gene>
    <name evidence="15" type="primary">secA</name>
    <name evidence="20" type="ORF">A2172_02985</name>
</gene>
<dbReference type="CDD" id="cd18803">
    <property type="entry name" value="SF2_C_secA"/>
    <property type="match status" value="1"/>
</dbReference>
<dbReference type="PROSITE" id="PS51196">
    <property type="entry name" value="SECA_MOTOR_DEAD"/>
    <property type="match status" value="1"/>
</dbReference>
<dbReference type="SUPFAM" id="SSF81767">
    <property type="entry name" value="Pre-protein crosslinking domain of SecA"/>
    <property type="match status" value="1"/>
</dbReference>
<dbReference type="GO" id="GO:0006605">
    <property type="term" value="P:protein targeting"/>
    <property type="evidence" value="ECO:0007669"/>
    <property type="project" value="UniProtKB-UniRule"/>
</dbReference>
<accession>A0A1G1W5L5</accession>
<dbReference type="EC" id="7.4.2.8" evidence="15"/>
<dbReference type="AlphaFoldDB" id="A0A1G1W5L5"/>
<dbReference type="EMBL" id="MHCP01000030">
    <property type="protein sequence ID" value="OGY22880.1"/>
    <property type="molecule type" value="Genomic_DNA"/>
</dbReference>
<dbReference type="InterPro" id="IPR004027">
    <property type="entry name" value="SEC_C_motif"/>
</dbReference>
<dbReference type="PROSITE" id="PS01312">
    <property type="entry name" value="SECA"/>
    <property type="match status" value="1"/>
</dbReference>
<evidence type="ECO:0000256" key="11">
    <source>
        <dbReference type="ARBA" id="ARBA00022927"/>
    </source>
</evidence>
<dbReference type="Pfam" id="PF21090">
    <property type="entry name" value="P-loop_SecA"/>
    <property type="match status" value="1"/>
</dbReference>
<comment type="cofactor">
    <cofactor evidence="1">
        <name>Zn(2+)</name>
        <dbReference type="ChEBI" id="CHEBI:29105"/>
    </cofactor>
</comment>
<dbReference type="SUPFAM" id="SSF81886">
    <property type="entry name" value="Helical scaffold and wing domains of SecA"/>
    <property type="match status" value="1"/>
</dbReference>
<dbReference type="GO" id="GO:0008564">
    <property type="term" value="F:protein-exporting ATPase activity"/>
    <property type="evidence" value="ECO:0007669"/>
    <property type="project" value="UniProtKB-EC"/>
</dbReference>
<feature type="binding site" evidence="15">
    <location>
        <begin position="103"/>
        <end position="107"/>
    </location>
    <ligand>
        <name>ATP</name>
        <dbReference type="ChEBI" id="CHEBI:30616"/>
    </ligand>
</feature>
<dbReference type="InterPro" id="IPR000185">
    <property type="entry name" value="SecA"/>
</dbReference>
<dbReference type="SMART" id="SM00958">
    <property type="entry name" value="SecA_PP_bind"/>
    <property type="match status" value="1"/>
</dbReference>
<keyword evidence="5 15" id="KW-1003">Cell membrane</keyword>
<dbReference type="PANTHER" id="PTHR30612:SF0">
    <property type="entry name" value="CHLOROPLAST PROTEIN-TRANSPORTING ATPASE"/>
    <property type="match status" value="1"/>
</dbReference>
<keyword evidence="7" id="KW-0479">Metal-binding</keyword>
<comment type="function">
    <text evidence="15">Part of the Sec protein translocase complex. Interacts with the SecYEG preprotein conducting channel. Has a central role in coupling the hydrolysis of ATP to the transfer of proteins into and across the cell membrane, serving as an ATP-driven molecular motor driving the stepwise translocation of polypeptide chains across the membrane.</text>
</comment>
<comment type="catalytic activity">
    <reaction evidence="15">
        <text>ATP + H2O + cellular proteinSide 1 = ADP + phosphate + cellular proteinSide 2.</text>
        <dbReference type="EC" id="7.4.2.8"/>
    </reaction>
</comment>
<dbReference type="InterPro" id="IPR011115">
    <property type="entry name" value="SecA_DEAD"/>
</dbReference>
<keyword evidence="12 15" id="KW-1278">Translocase</keyword>
<dbReference type="InterPro" id="IPR020937">
    <property type="entry name" value="SecA_CS"/>
</dbReference>
<keyword evidence="13 15" id="KW-0811">Translocation</keyword>
<keyword evidence="9" id="KW-0862">Zinc</keyword>
<dbReference type="PANTHER" id="PTHR30612">
    <property type="entry name" value="SECA INNER MEMBRANE COMPONENT OF SEC PROTEIN SECRETION SYSTEM"/>
    <property type="match status" value="1"/>
</dbReference>
<keyword evidence="6 15" id="KW-0963">Cytoplasm</keyword>
<dbReference type="InterPro" id="IPR001650">
    <property type="entry name" value="Helicase_C-like"/>
</dbReference>
<reference evidence="20 21" key="1">
    <citation type="journal article" date="2016" name="Nat. Commun.">
        <title>Thousands of microbial genomes shed light on interconnected biogeochemical processes in an aquifer system.</title>
        <authorList>
            <person name="Anantharaman K."/>
            <person name="Brown C.T."/>
            <person name="Hug L.A."/>
            <person name="Sharon I."/>
            <person name="Castelle C.J."/>
            <person name="Probst A.J."/>
            <person name="Thomas B.C."/>
            <person name="Singh A."/>
            <person name="Wilkins M.J."/>
            <person name="Karaoz U."/>
            <person name="Brodie E.L."/>
            <person name="Williams K.H."/>
            <person name="Hubbard S.S."/>
            <person name="Banfield J.F."/>
        </authorList>
    </citation>
    <scope>NUCLEOTIDE SEQUENCE [LARGE SCALE GENOMIC DNA]</scope>
</reference>
<dbReference type="PROSITE" id="PS51194">
    <property type="entry name" value="HELICASE_CTER"/>
    <property type="match status" value="1"/>
</dbReference>
<evidence type="ECO:0000259" key="17">
    <source>
        <dbReference type="PROSITE" id="PS51192"/>
    </source>
</evidence>
<sequence>MLKFLGSLLDSNERELKKIDPLVAKINSLEDGVKKLSPTKFKEKADLFRKEMEKGENPDEFLPEVFALVREAARRTLGQRHFDVQIAGGIILHQGKIAEMKTGEGKTLVATLPLSLNALTGRGAHLVTVNDYLAKRDAEWMGPIYHYLGLSVGVINHDVSYLFDPNKEEEEKEELKEQSTTPEAEGLGVGKFLREVTRREAYAADITYGTNNEYGFDYLRDNMAGSLEEMVQRPLNYAIVDEVDSILIDEARTPLIISAPAEESTEKYFQFASLVSRLVKDTDYVIDEKLRTANLTEIGVSKIERMLGVKNLYESDFEAIHHIEEALKAQTLYHKDKDYVVKEGEVIIVDEFTGRMLPGRRYSEGLHQAIEAKEGVAVQKESKTMATISFQNLFRLYEKLAGMTGTATTSAEEFHKVYKLDVVSTPTHKPMIREDFPDSVYKTEKAKWQAVAAEIEENHAKGQPVLVGTTSIEKNELLSDLLKRKKIPHELLNAKNHEREAQIIANAGQNGSVTVATNMAGRGVDIKLGDGVEKIGGLHVIGTERHEARRIDNQLRGRCGRQGDRGSSRFFVSLQDDIMRLFGGDTVAKVMDTLKIPENVPIENSMISKAIESAQSRVEGHNFDIRKRLVDYDDVLNKQREIIYSQRRKILEQITKKDETDKSEKNQNLKDLMLEKIGSEIDQIIAISQTESKVPDYEQIAKEFFTVTPFDEKSQGQIKDQIEKLGIPEKISEFLFDLAKKVYNAREEQYGADVTREIEKLVLLNTIDSLWINHLEDIDYLREGIGLRGYASRDPLVEYKGEAFKLFEDLIRAIDFEVTHRIFKIQLVPQNQQAQTTTTTSGSSSSTSETIASTPLANNQSPLTSHKNKISRNDPCPCGSGLKYKRCGLVDSPIHQENMAKARA</sequence>
<dbReference type="Gene3D" id="3.40.50.300">
    <property type="entry name" value="P-loop containing nucleotide triphosphate hydrolases"/>
    <property type="match status" value="3"/>
</dbReference>
<dbReference type="GO" id="GO:0005524">
    <property type="term" value="F:ATP binding"/>
    <property type="evidence" value="ECO:0007669"/>
    <property type="project" value="UniProtKB-UniRule"/>
</dbReference>
<dbReference type="InterPro" id="IPR011130">
    <property type="entry name" value="SecA_preprotein_X-link_dom"/>
</dbReference>
<feature type="binding site" evidence="15">
    <location>
        <position position="525"/>
    </location>
    <ligand>
        <name>ATP</name>
        <dbReference type="ChEBI" id="CHEBI:30616"/>
    </ligand>
</feature>
<evidence type="ECO:0000256" key="14">
    <source>
        <dbReference type="ARBA" id="ARBA00023136"/>
    </source>
</evidence>
<dbReference type="CDD" id="cd17928">
    <property type="entry name" value="DEXDc_SecA"/>
    <property type="match status" value="1"/>
</dbReference>
<evidence type="ECO:0000313" key="20">
    <source>
        <dbReference type="EMBL" id="OGY22880.1"/>
    </source>
</evidence>
<evidence type="ECO:0000256" key="2">
    <source>
        <dbReference type="ARBA" id="ARBA00004170"/>
    </source>
</evidence>
<comment type="subunit">
    <text evidence="15">Monomer and homodimer. Part of the essential Sec protein translocation apparatus which comprises SecA, SecYEG and auxiliary proteins SecDF. Other proteins may also be involved.</text>
</comment>
<evidence type="ECO:0000256" key="10">
    <source>
        <dbReference type="ARBA" id="ARBA00022840"/>
    </source>
</evidence>
<dbReference type="InterPro" id="IPR036670">
    <property type="entry name" value="SecA_X-link_sf"/>
</dbReference>
<dbReference type="Proteomes" id="UP000176631">
    <property type="component" value="Unassembled WGS sequence"/>
</dbReference>
<dbReference type="FunFam" id="3.90.1440.10:FF:000002">
    <property type="entry name" value="Protein translocase subunit SecA"/>
    <property type="match status" value="1"/>
</dbReference>
<comment type="caution">
    <text evidence="20">The sequence shown here is derived from an EMBL/GenBank/DDBJ whole genome shotgun (WGS) entry which is preliminary data.</text>
</comment>
<organism evidence="20 21">
    <name type="scientific">Candidatus Woykebacteria bacterium RBG_13_40_15</name>
    <dbReference type="NCBI Taxonomy" id="1802593"/>
    <lineage>
        <taxon>Bacteria</taxon>
        <taxon>Candidatus Woykeibacteriota</taxon>
    </lineage>
</organism>
<dbReference type="Pfam" id="PF01043">
    <property type="entry name" value="SecA_PP_bind"/>
    <property type="match status" value="1"/>
</dbReference>
<evidence type="ECO:0000313" key="21">
    <source>
        <dbReference type="Proteomes" id="UP000176631"/>
    </source>
</evidence>
<dbReference type="InterPro" id="IPR014018">
    <property type="entry name" value="SecA_motor_DEAD"/>
</dbReference>
<evidence type="ECO:0000259" key="19">
    <source>
        <dbReference type="PROSITE" id="PS51196"/>
    </source>
</evidence>
<dbReference type="InterPro" id="IPR011116">
    <property type="entry name" value="SecA_Wing/Scaffold"/>
</dbReference>
<keyword evidence="10 15" id="KW-0067">ATP-binding</keyword>
<dbReference type="STRING" id="1802593.A2172_02985"/>
<dbReference type="PRINTS" id="PR00906">
    <property type="entry name" value="SECA"/>
</dbReference>
<feature type="region of interest" description="Disordered" evidence="16">
    <location>
        <begin position="833"/>
        <end position="872"/>
    </location>
</feature>
<dbReference type="NCBIfam" id="NF006630">
    <property type="entry name" value="PRK09200.1"/>
    <property type="match status" value="1"/>
</dbReference>
<name>A0A1G1W5L5_9BACT</name>
<keyword evidence="8 15" id="KW-0547">Nucleotide-binding</keyword>
<dbReference type="GO" id="GO:0005829">
    <property type="term" value="C:cytosol"/>
    <property type="evidence" value="ECO:0007669"/>
    <property type="project" value="TreeGrafter"/>
</dbReference>
<dbReference type="GO" id="GO:0046872">
    <property type="term" value="F:metal ion binding"/>
    <property type="evidence" value="ECO:0007669"/>
    <property type="project" value="UniProtKB-KW"/>
</dbReference>
<evidence type="ECO:0000256" key="12">
    <source>
        <dbReference type="ARBA" id="ARBA00022967"/>
    </source>
</evidence>
<protein>
    <recommendedName>
        <fullName evidence="15">Protein translocase subunit SecA</fullName>
        <ecNumber evidence="15">7.4.2.8</ecNumber>
    </recommendedName>
</protein>
<dbReference type="SMART" id="SM00957">
    <property type="entry name" value="SecA_DEAD"/>
    <property type="match status" value="1"/>
</dbReference>
<dbReference type="Pfam" id="PF07517">
    <property type="entry name" value="SecA_DEAD"/>
    <property type="match status" value="1"/>
</dbReference>
<dbReference type="InterPro" id="IPR044722">
    <property type="entry name" value="SecA_SF2_C"/>
</dbReference>
<proteinExistence type="inferred from homology"/>